<keyword evidence="3" id="KW-1185">Reference proteome</keyword>
<protein>
    <submittedName>
        <fullName evidence="2">Uncharacterized protein</fullName>
    </submittedName>
</protein>
<proteinExistence type="predicted"/>
<keyword evidence="1" id="KW-1133">Transmembrane helix</keyword>
<feature type="transmembrane region" description="Helical" evidence="1">
    <location>
        <begin position="12"/>
        <end position="32"/>
    </location>
</feature>
<name>A0ABS1BIM0_9SPHI</name>
<evidence type="ECO:0000313" key="3">
    <source>
        <dbReference type="Proteomes" id="UP000660024"/>
    </source>
</evidence>
<comment type="caution">
    <text evidence="2">The sequence shown here is derived from an EMBL/GenBank/DDBJ whole genome shotgun (WGS) entry which is preliminary data.</text>
</comment>
<reference evidence="2 3" key="1">
    <citation type="submission" date="2020-12" db="EMBL/GenBank/DDBJ databases">
        <title>Bacterial novel species Pedobacter sp. SD-b isolated from soil.</title>
        <authorList>
            <person name="Jung H.-Y."/>
        </authorList>
    </citation>
    <scope>NUCLEOTIDE SEQUENCE [LARGE SCALE GENOMIC DNA]</scope>
    <source>
        <strain evidence="2 3">SD-b</strain>
    </source>
</reference>
<accession>A0ABS1BIM0</accession>
<evidence type="ECO:0000256" key="1">
    <source>
        <dbReference type="SAM" id="Phobius"/>
    </source>
</evidence>
<keyword evidence="1" id="KW-0472">Membrane</keyword>
<dbReference type="EMBL" id="JAEHFY010000008">
    <property type="protein sequence ID" value="MBK0382732.1"/>
    <property type="molecule type" value="Genomic_DNA"/>
</dbReference>
<dbReference type="RefSeq" id="WP_200585511.1">
    <property type="nucleotide sequence ID" value="NZ_JAEHFY010000008.1"/>
</dbReference>
<dbReference type="Proteomes" id="UP000660024">
    <property type="component" value="Unassembled WGS sequence"/>
</dbReference>
<organism evidence="2 3">
    <name type="scientific">Pedobacter segetis</name>
    <dbReference type="NCBI Taxonomy" id="2793069"/>
    <lineage>
        <taxon>Bacteria</taxon>
        <taxon>Pseudomonadati</taxon>
        <taxon>Bacteroidota</taxon>
        <taxon>Sphingobacteriia</taxon>
        <taxon>Sphingobacteriales</taxon>
        <taxon>Sphingobacteriaceae</taxon>
        <taxon>Pedobacter</taxon>
    </lineage>
</organism>
<evidence type="ECO:0000313" key="2">
    <source>
        <dbReference type="EMBL" id="MBK0382732.1"/>
    </source>
</evidence>
<gene>
    <name evidence="2" type="ORF">I5M32_07150</name>
</gene>
<feature type="transmembrane region" description="Helical" evidence="1">
    <location>
        <begin position="38"/>
        <end position="59"/>
    </location>
</feature>
<sequence length="61" mass="6724">MVNANNPSHYKIIILGVFIGLFGIYVKQFVYHSMLVDMIGWAITIIGAAIAISGVMRVLKD</sequence>
<keyword evidence="1" id="KW-0812">Transmembrane</keyword>